<organism evidence="12 13">
    <name type="scientific">Caproicibacterium amylolyticum</name>
    <dbReference type="NCBI Taxonomy" id="2766537"/>
    <lineage>
        <taxon>Bacteria</taxon>
        <taxon>Bacillati</taxon>
        <taxon>Bacillota</taxon>
        <taxon>Clostridia</taxon>
        <taxon>Eubacteriales</taxon>
        <taxon>Oscillospiraceae</taxon>
        <taxon>Caproicibacterium</taxon>
    </lineage>
</organism>
<evidence type="ECO:0000256" key="11">
    <source>
        <dbReference type="SAM" id="Phobius"/>
    </source>
</evidence>
<dbReference type="GO" id="GO:0015031">
    <property type="term" value="P:protein transport"/>
    <property type="evidence" value="ECO:0007669"/>
    <property type="project" value="UniProtKB-KW"/>
</dbReference>
<keyword evidence="4" id="KW-1003">Cell membrane</keyword>
<comment type="similarity">
    <text evidence="2">Belongs to the YajC family.</text>
</comment>
<comment type="subcellular location">
    <subcellularLocation>
        <location evidence="1">Cell membrane</location>
        <topology evidence="1">Single-pass membrane protein</topology>
    </subcellularLocation>
</comment>
<keyword evidence="7 11" id="KW-1133">Transmembrane helix</keyword>
<keyword evidence="13" id="KW-1185">Reference proteome</keyword>
<evidence type="ECO:0000256" key="6">
    <source>
        <dbReference type="ARBA" id="ARBA00022927"/>
    </source>
</evidence>
<evidence type="ECO:0000256" key="3">
    <source>
        <dbReference type="ARBA" id="ARBA00022448"/>
    </source>
</evidence>
<dbReference type="InterPro" id="IPR003849">
    <property type="entry name" value="Preprotein_translocase_YajC"/>
</dbReference>
<keyword evidence="5 11" id="KW-0812">Transmembrane</keyword>
<proteinExistence type="inferred from homology"/>
<keyword evidence="6" id="KW-0653">Protein transport</keyword>
<dbReference type="PRINTS" id="PR01853">
    <property type="entry name" value="YAJCTRNLCASE"/>
</dbReference>
<dbReference type="NCBIfam" id="TIGR00739">
    <property type="entry name" value="yajC"/>
    <property type="match status" value="1"/>
</dbReference>
<dbReference type="GO" id="GO:0005886">
    <property type="term" value="C:plasma membrane"/>
    <property type="evidence" value="ECO:0007669"/>
    <property type="project" value="UniProtKB-SubCell"/>
</dbReference>
<feature type="region of interest" description="Disordered" evidence="10">
    <location>
        <begin position="112"/>
        <end position="149"/>
    </location>
</feature>
<dbReference type="SMART" id="SM01323">
    <property type="entry name" value="YajC"/>
    <property type="match status" value="1"/>
</dbReference>
<dbReference type="PANTHER" id="PTHR33909:SF1">
    <property type="entry name" value="SEC TRANSLOCON ACCESSORY COMPLEX SUBUNIT YAJC"/>
    <property type="match status" value="1"/>
</dbReference>
<keyword evidence="3" id="KW-0813">Transport</keyword>
<sequence>MINPVTLSATASGTAAASGTTSMAGMLITFVPIILLFVLMWLIMIRPQNKKRKEEDNMRKNAQIGDDITTIGGICGRIVGIKEDNDTLVIETGTDRAKMRIKRWAVGSVDTIHDNPIEEGPKKKRFFGKKKDDADTNGKSKKGKEEDVL</sequence>
<dbReference type="Pfam" id="PF02699">
    <property type="entry name" value="YajC"/>
    <property type="match status" value="1"/>
</dbReference>
<dbReference type="KEGG" id="caml:H6X83_06715"/>
<feature type="compositionally biased region" description="Basic and acidic residues" evidence="10">
    <location>
        <begin position="112"/>
        <end position="121"/>
    </location>
</feature>
<name>A0A7G9WKS1_9FIRM</name>
<evidence type="ECO:0000256" key="9">
    <source>
        <dbReference type="ARBA" id="ARBA00023136"/>
    </source>
</evidence>
<protein>
    <submittedName>
        <fullName evidence="12">Preprotein translocase subunit YajC</fullName>
    </submittedName>
</protein>
<dbReference type="Proteomes" id="UP000516046">
    <property type="component" value="Chromosome"/>
</dbReference>
<feature type="transmembrane region" description="Helical" evidence="11">
    <location>
        <begin position="27"/>
        <end position="45"/>
    </location>
</feature>
<dbReference type="EMBL" id="CP060696">
    <property type="protein sequence ID" value="QNO19283.1"/>
    <property type="molecule type" value="Genomic_DNA"/>
</dbReference>
<dbReference type="AlphaFoldDB" id="A0A7G9WKS1"/>
<dbReference type="PANTHER" id="PTHR33909">
    <property type="entry name" value="SEC TRANSLOCON ACCESSORY COMPLEX SUBUNIT YAJC"/>
    <property type="match status" value="1"/>
</dbReference>
<reference evidence="12 13" key="1">
    <citation type="submission" date="2020-08" db="EMBL/GenBank/DDBJ databases">
        <authorList>
            <person name="Ren C."/>
            <person name="Gu Y."/>
            <person name="Xu Y."/>
        </authorList>
    </citation>
    <scope>NUCLEOTIDE SEQUENCE [LARGE SCALE GENOMIC DNA]</scope>
    <source>
        <strain evidence="12 13">LBM18003</strain>
    </source>
</reference>
<feature type="compositionally biased region" description="Basic and acidic residues" evidence="10">
    <location>
        <begin position="129"/>
        <end position="149"/>
    </location>
</feature>
<evidence type="ECO:0000256" key="5">
    <source>
        <dbReference type="ARBA" id="ARBA00022692"/>
    </source>
</evidence>
<keyword evidence="8" id="KW-0811">Translocation</keyword>
<evidence type="ECO:0000256" key="2">
    <source>
        <dbReference type="ARBA" id="ARBA00006742"/>
    </source>
</evidence>
<evidence type="ECO:0000256" key="8">
    <source>
        <dbReference type="ARBA" id="ARBA00023010"/>
    </source>
</evidence>
<dbReference type="RefSeq" id="WP_212508349.1">
    <property type="nucleotide sequence ID" value="NZ_CP060696.1"/>
</dbReference>
<evidence type="ECO:0000313" key="13">
    <source>
        <dbReference type="Proteomes" id="UP000516046"/>
    </source>
</evidence>
<evidence type="ECO:0000256" key="10">
    <source>
        <dbReference type="SAM" id="MobiDB-lite"/>
    </source>
</evidence>
<evidence type="ECO:0000256" key="7">
    <source>
        <dbReference type="ARBA" id="ARBA00022989"/>
    </source>
</evidence>
<evidence type="ECO:0000256" key="1">
    <source>
        <dbReference type="ARBA" id="ARBA00004162"/>
    </source>
</evidence>
<gene>
    <name evidence="12" type="primary">yajC</name>
    <name evidence="12" type="ORF">H6X83_06715</name>
</gene>
<evidence type="ECO:0000256" key="4">
    <source>
        <dbReference type="ARBA" id="ARBA00022475"/>
    </source>
</evidence>
<keyword evidence="9 11" id="KW-0472">Membrane</keyword>
<accession>A0A7G9WKS1</accession>
<evidence type="ECO:0000313" key="12">
    <source>
        <dbReference type="EMBL" id="QNO19283.1"/>
    </source>
</evidence>